<evidence type="ECO:0000313" key="1">
    <source>
        <dbReference type="EMBL" id="EGF91357.1"/>
    </source>
</evidence>
<dbReference type="EMBL" id="GL883078">
    <property type="protein sequence ID" value="EGF91357.1"/>
    <property type="molecule type" value="Genomic_DNA"/>
</dbReference>
<proteinExistence type="predicted"/>
<name>F4QMB6_9CAUL</name>
<sequence>MVQDTNNQYITLGWNIENGVTGMNETAHSILDVALRFSSQRIIRQHLKDVDQA</sequence>
<reference evidence="2" key="1">
    <citation type="submission" date="2011-03" db="EMBL/GenBank/DDBJ databases">
        <title>Draft genome sequence of Brevundimonas diminuta.</title>
        <authorList>
            <person name="Brown P.J.B."/>
            <person name="Buechlein A."/>
            <person name="Hemmerich C."/>
            <person name="Brun Y.V."/>
        </authorList>
    </citation>
    <scope>NUCLEOTIDE SEQUENCE [LARGE SCALE GENOMIC DNA]</scope>
    <source>
        <strain evidence="2">C19</strain>
    </source>
</reference>
<gene>
    <name evidence="1" type="ORF">ABI_27720</name>
</gene>
<dbReference type="HOGENOM" id="CLU_3058088_0_0_5"/>
<dbReference type="AlphaFoldDB" id="F4QMB6"/>
<accession>F4QMB6</accession>
<protein>
    <submittedName>
        <fullName evidence="1">Uncharacterized protein</fullName>
    </submittedName>
</protein>
<evidence type="ECO:0000313" key="2">
    <source>
        <dbReference type="Proteomes" id="UP000006512"/>
    </source>
</evidence>
<organism evidence="1 2">
    <name type="scientific">Asticcacaulis biprosthecium C19</name>
    <dbReference type="NCBI Taxonomy" id="715226"/>
    <lineage>
        <taxon>Bacteria</taxon>
        <taxon>Pseudomonadati</taxon>
        <taxon>Pseudomonadota</taxon>
        <taxon>Alphaproteobacteria</taxon>
        <taxon>Caulobacterales</taxon>
        <taxon>Caulobacteraceae</taxon>
        <taxon>Asticcacaulis</taxon>
    </lineage>
</organism>
<keyword evidence="2" id="KW-1185">Reference proteome</keyword>
<dbReference type="Proteomes" id="UP000006512">
    <property type="component" value="Unassembled WGS sequence"/>
</dbReference>